<dbReference type="InterPro" id="IPR036068">
    <property type="entry name" value="Nicotinate_pribotase-like_C"/>
</dbReference>
<feature type="domain" description="Quinolinate phosphoribosyl transferase C-terminal" evidence="13">
    <location>
        <begin position="120"/>
        <end position="286"/>
    </location>
</feature>
<dbReference type="Pfam" id="PF01729">
    <property type="entry name" value="QRPTase_C"/>
    <property type="match status" value="1"/>
</dbReference>
<evidence type="ECO:0000259" key="13">
    <source>
        <dbReference type="Pfam" id="PF01729"/>
    </source>
</evidence>
<dbReference type="Gene3D" id="3.90.1170.20">
    <property type="entry name" value="Quinolinate phosphoribosyl transferase, N-terminal domain"/>
    <property type="match status" value="1"/>
</dbReference>
<keyword evidence="6" id="KW-0662">Pyridine nucleotide biosynthesis</keyword>
<keyword evidence="7 12" id="KW-0328">Glycosyltransferase</keyword>
<comment type="catalytic activity">
    <reaction evidence="10">
        <text>nicotinate beta-D-ribonucleotide + CO2 + diphosphate = quinolinate + 5-phospho-alpha-D-ribose 1-diphosphate + 2 H(+)</text>
        <dbReference type="Rhea" id="RHEA:12733"/>
        <dbReference type="ChEBI" id="CHEBI:15378"/>
        <dbReference type="ChEBI" id="CHEBI:16526"/>
        <dbReference type="ChEBI" id="CHEBI:29959"/>
        <dbReference type="ChEBI" id="CHEBI:33019"/>
        <dbReference type="ChEBI" id="CHEBI:57502"/>
        <dbReference type="ChEBI" id="CHEBI:58017"/>
        <dbReference type="EC" id="2.4.2.19"/>
    </reaction>
</comment>
<evidence type="ECO:0000256" key="8">
    <source>
        <dbReference type="ARBA" id="ARBA00022679"/>
    </source>
</evidence>
<dbReference type="GO" id="GO:0005737">
    <property type="term" value="C:cytoplasm"/>
    <property type="evidence" value="ECO:0007669"/>
    <property type="project" value="TreeGrafter"/>
</dbReference>
<dbReference type="EMBL" id="CP001698">
    <property type="protein sequence ID" value="ADN01981.1"/>
    <property type="molecule type" value="Genomic_DNA"/>
</dbReference>
<dbReference type="KEGG" id="sta:STHERM_c10350"/>
<comment type="pathway">
    <text evidence="2">Cofactor biosynthesis; NAD(+) biosynthesis; nicotinate D-ribonucleotide from quinolinate: step 1/1.</text>
</comment>
<dbReference type="NCBIfam" id="TIGR00078">
    <property type="entry name" value="nadC"/>
    <property type="match status" value="1"/>
</dbReference>
<dbReference type="FunFam" id="3.90.1170.20:FF:000001">
    <property type="entry name" value="Nicotinate-nucleotide diphosphorylase (Carboxylating)"/>
    <property type="match status" value="1"/>
</dbReference>
<dbReference type="InterPro" id="IPR013785">
    <property type="entry name" value="Aldolase_TIM"/>
</dbReference>
<evidence type="ECO:0000256" key="4">
    <source>
        <dbReference type="ARBA" id="ARBA00011218"/>
    </source>
</evidence>
<comment type="subunit">
    <text evidence="4">Hexamer formed by 3 homodimers.</text>
</comment>
<evidence type="ECO:0000256" key="10">
    <source>
        <dbReference type="ARBA" id="ARBA00047445"/>
    </source>
</evidence>
<proteinExistence type="inferred from homology"/>
<dbReference type="GO" id="GO:0009435">
    <property type="term" value="P:NAD+ biosynthetic process"/>
    <property type="evidence" value="ECO:0007669"/>
    <property type="project" value="UniProtKB-UniPathway"/>
</dbReference>
<protein>
    <recommendedName>
        <fullName evidence="11">Probable nicotinate-nucleotide pyrophosphorylase [carboxylating]</fullName>
        <ecNumber evidence="5">2.4.2.19</ecNumber>
    </recommendedName>
    <alternativeName>
        <fullName evidence="9">Quinolinate phosphoribosyltransferase [decarboxylating]</fullName>
    </alternativeName>
</protein>
<dbReference type="RefSeq" id="WP_013313822.1">
    <property type="nucleotide sequence ID" value="NC_014484.1"/>
</dbReference>
<dbReference type="Proteomes" id="UP000001296">
    <property type="component" value="Chromosome"/>
</dbReference>
<dbReference type="GO" id="GO:0004514">
    <property type="term" value="F:nicotinate-nucleotide diphosphorylase (carboxylating) activity"/>
    <property type="evidence" value="ECO:0007669"/>
    <property type="project" value="UniProtKB-EC"/>
</dbReference>
<dbReference type="Gene3D" id="3.20.20.70">
    <property type="entry name" value="Aldolase class I"/>
    <property type="match status" value="1"/>
</dbReference>
<comment type="function">
    <text evidence="1">Involved in the catabolism of quinolinic acid (QA).</text>
</comment>
<evidence type="ECO:0000256" key="6">
    <source>
        <dbReference type="ARBA" id="ARBA00022642"/>
    </source>
</evidence>
<dbReference type="HOGENOM" id="CLU_039622_0_1_12"/>
<dbReference type="PANTHER" id="PTHR32179">
    <property type="entry name" value="NICOTINATE-NUCLEOTIDE PYROPHOSPHORYLASE [CARBOXYLATING]"/>
    <property type="match status" value="1"/>
</dbReference>
<dbReference type="InterPro" id="IPR004393">
    <property type="entry name" value="NadC"/>
</dbReference>
<reference evidence="15 16" key="2">
    <citation type="journal article" date="2010" name="J. Bacteriol.">
        <title>Genome sequence of the polysaccharide-degrading, thermophilic anaerobe Spirochaeta thermophila DSM 6192.</title>
        <authorList>
            <person name="Angelov A."/>
            <person name="Liebl S."/>
            <person name="Ballschmiter M."/>
            <person name="Bomeke M."/>
            <person name="Lehmann R."/>
            <person name="Liesegang H."/>
            <person name="Daniel R."/>
            <person name="Liebl W."/>
        </authorList>
    </citation>
    <scope>NUCLEOTIDE SEQUENCE [LARGE SCALE GENOMIC DNA]</scope>
    <source>
        <strain evidence="16">ATCC 49972 / DSM 6192 / RI 19.B1</strain>
    </source>
</reference>
<evidence type="ECO:0000256" key="11">
    <source>
        <dbReference type="ARBA" id="ARBA00069173"/>
    </source>
</evidence>
<dbReference type="Pfam" id="PF02749">
    <property type="entry name" value="QRPTase_N"/>
    <property type="match status" value="1"/>
</dbReference>
<dbReference type="PIRSF" id="PIRSF006250">
    <property type="entry name" value="NadC_ModD"/>
    <property type="match status" value="1"/>
</dbReference>
<accession>E0RSJ4</accession>
<dbReference type="SUPFAM" id="SSF51690">
    <property type="entry name" value="Nicotinate/Quinolinate PRTase C-terminal domain-like"/>
    <property type="match status" value="1"/>
</dbReference>
<dbReference type="CDD" id="cd01572">
    <property type="entry name" value="QPRTase"/>
    <property type="match status" value="1"/>
</dbReference>
<evidence type="ECO:0000256" key="3">
    <source>
        <dbReference type="ARBA" id="ARBA00009400"/>
    </source>
</evidence>
<evidence type="ECO:0000256" key="1">
    <source>
        <dbReference type="ARBA" id="ARBA00003237"/>
    </source>
</evidence>
<dbReference type="GO" id="GO:0034213">
    <property type="term" value="P:quinolinate catabolic process"/>
    <property type="evidence" value="ECO:0007669"/>
    <property type="project" value="TreeGrafter"/>
</dbReference>
<reference key="1">
    <citation type="submission" date="2009-08" db="EMBL/GenBank/DDBJ databases">
        <title>The genome sequence of Spirochaeta thermophila DSM6192.</title>
        <authorList>
            <person name="Angelov A."/>
            <person name="Mientus M."/>
            <person name="Wittenberg S."/>
            <person name="Lehmann R."/>
            <person name="Liesegang H."/>
            <person name="Daniel R."/>
            <person name="Liebl W."/>
        </authorList>
    </citation>
    <scope>NUCLEOTIDE SEQUENCE</scope>
    <source>
        <strain>DSM 6192</strain>
    </source>
</reference>
<dbReference type="eggNOG" id="COG0157">
    <property type="taxonomic scope" value="Bacteria"/>
</dbReference>
<evidence type="ECO:0000256" key="5">
    <source>
        <dbReference type="ARBA" id="ARBA00011944"/>
    </source>
</evidence>
<comment type="similarity">
    <text evidence="3 12">Belongs to the NadC/ModD family.</text>
</comment>
<feature type="domain" description="Quinolinate phosphoribosyl transferase N-terminal" evidence="14">
    <location>
        <begin position="33"/>
        <end position="118"/>
    </location>
</feature>
<keyword evidence="8 12" id="KW-0808">Transferase</keyword>
<dbReference type="UniPathway" id="UPA00253">
    <property type="reaction ID" value="UER00331"/>
</dbReference>
<evidence type="ECO:0000313" key="15">
    <source>
        <dbReference type="EMBL" id="ADN01981.1"/>
    </source>
</evidence>
<evidence type="ECO:0000256" key="9">
    <source>
        <dbReference type="ARBA" id="ARBA00033102"/>
    </source>
</evidence>
<evidence type="ECO:0000256" key="7">
    <source>
        <dbReference type="ARBA" id="ARBA00022676"/>
    </source>
</evidence>
<evidence type="ECO:0000256" key="12">
    <source>
        <dbReference type="PIRNR" id="PIRNR006250"/>
    </source>
</evidence>
<dbReference type="SUPFAM" id="SSF54675">
    <property type="entry name" value="Nicotinate/Quinolinate PRTase N-terminal domain-like"/>
    <property type="match status" value="1"/>
</dbReference>
<dbReference type="InterPro" id="IPR037128">
    <property type="entry name" value="Quinolinate_PRibosylTase_N_sf"/>
</dbReference>
<dbReference type="InterPro" id="IPR027277">
    <property type="entry name" value="NadC/ModD"/>
</dbReference>
<dbReference type="PANTHER" id="PTHR32179:SF3">
    <property type="entry name" value="NICOTINATE-NUCLEOTIDE PYROPHOSPHORYLASE [CARBOXYLATING]"/>
    <property type="match status" value="1"/>
</dbReference>
<dbReference type="AlphaFoldDB" id="E0RSJ4"/>
<sequence>MRSRMKSLQEMYQRELDALISLALEEDLGEEGDVTSKAVFPPEAEGAARVVSKGEGILAGDFVFERVFRKINERISVSFLRQDGDVLSRGDVVAELSGPMADLLTGERIALNFLAFLSGIATYTSKFVKEAGKSGHTVILDTRKTLPGFRRLSKYAVRIGGGENHRMGLYDMVLIKDNHIDGAGSITKAVERVRERWGDRFKIEVECRTVEEVEEALGAGVHIIMLDNMSPSEMEESIRRGRGKVLFECSGDMDLPKIAEVSKLGVDYISVGRITHSAPAFDFSMKVVAAG</sequence>
<evidence type="ECO:0000313" key="16">
    <source>
        <dbReference type="Proteomes" id="UP000001296"/>
    </source>
</evidence>
<name>E0RSJ4_WINT6</name>
<evidence type="ECO:0000256" key="2">
    <source>
        <dbReference type="ARBA" id="ARBA00004893"/>
    </source>
</evidence>
<evidence type="ECO:0000259" key="14">
    <source>
        <dbReference type="Pfam" id="PF02749"/>
    </source>
</evidence>
<dbReference type="InterPro" id="IPR002638">
    <property type="entry name" value="Quinolinate_PRibosylTrfase_C"/>
</dbReference>
<dbReference type="EC" id="2.4.2.19" evidence="5"/>
<gene>
    <name evidence="15" type="ordered locus">STHERM_c10350</name>
</gene>
<dbReference type="FunFam" id="3.20.20.70:FF:000030">
    <property type="entry name" value="Nicotinate-nucleotide pyrophosphorylase, carboxylating"/>
    <property type="match status" value="1"/>
</dbReference>
<dbReference type="PaxDb" id="665571-STHERM_c10350"/>
<dbReference type="InterPro" id="IPR022412">
    <property type="entry name" value="Quinolinate_PRibosylTrfase_N"/>
</dbReference>
<organism evidence="15 16">
    <name type="scientific">Winmispira thermophila (strain ATCC 49972 / DSM 6192 / RI 19.B1)</name>
    <name type="common">Spirochaeta thermophila</name>
    <dbReference type="NCBI Taxonomy" id="665571"/>
    <lineage>
        <taxon>Bacteria</taxon>
        <taxon>Pseudomonadati</taxon>
        <taxon>Spirochaetota</taxon>
        <taxon>Spirochaetia</taxon>
        <taxon>Winmispirales</taxon>
        <taxon>Winmispiraceae</taxon>
        <taxon>Winmispira</taxon>
    </lineage>
</organism>